<evidence type="ECO:0000256" key="7">
    <source>
        <dbReference type="SAM" id="MobiDB-lite"/>
    </source>
</evidence>
<comment type="subcellular location">
    <subcellularLocation>
        <location evidence="1">Cell membrane</location>
        <topology evidence="1">Multi-pass membrane protein</topology>
    </subcellularLocation>
</comment>
<dbReference type="InterPro" id="IPR003838">
    <property type="entry name" value="ABC3_permease_C"/>
</dbReference>
<evidence type="ECO:0000313" key="11">
    <source>
        <dbReference type="EMBL" id="GHO95726.1"/>
    </source>
</evidence>
<comment type="similarity">
    <text evidence="6">Belongs to the ABC-4 integral membrane protein family.</text>
</comment>
<feature type="transmembrane region" description="Helical" evidence="8">
    <location>
        <begin position="59"/>
        <end position="78"/>
    </location>
</feature>
<dbReference type="InterPro" id="IPR050250">
    <property type="entry name" value="Macrolide_Exporter_MacB"/>
</dbReference>
<feature type="region of interest" description="Disordered" evidence="7">
    <location>
        <begin position="1"/>
        <end position="22"/>
    </location>
</feature>
<dbReference type="PANTHER" id="PTHR30572:SF4">
    <property type="entry name" value="ABC TRANSPORTER PERMEASE YTRF"/>
    <property type="match status" value="1"/>
</dbReference>
<protein>
    <submittedName>
        <fullName evidence="11">Multidrug ABC transporter substrate-binding protein</fullName>
    </submittedName>
</protein>
<evidence type="ECO:0000256" key="8">
    <source>
        <dbReference type="SAM" id="Phobius"/>
    </source>
</evidence>
<feature type="transmembrane region" description="Helical" evidence="8">
    <location>
        <begin position="365"/>
        <end position="388"/>
    </location>
</feature>
<dbReference type="EMBL" id="BNJK01000001">
    <property type="protein sequence ID" value="GHO95726.1"/>
    <property type="molecule type" value="Genomic_DNA"/>
</dbReference>
<feature type="domain" description="ABC3 transporter permease C-terminal" evidence="9">
    <location>
        <begin position="321"/>
        <end position="433"/>
    </location>
</feature>
<dbReference type="AlphaFoldDB" id="A0A8J3IJM8"/>
<evidence type="ECO:0000259" key="10">
    <source>
        <dbReference type="Pfam" id="PF12704"/>
    </source>
</evidence>
<name>A0A8J3IJM8_9CHLR</name>
<feature type="transmembrane region" description="Helical" evidence="8">
    <location>
        <begin position="313"/>
        <end position="341"/>
    </location>
</feature>
<organism evidence="11 12">
    <name type="scientific">Reticulibacter mediterranei</name>
    <dbReference type="NCBI Taxonomy" id="2778369"/>
    <lineage>
        <taxon>Bacteria</taxon>
        <taxon>Bacillati</taxon>
        <taxon>Chloroflexota</taxon>
        <taxon>Ktedonobacteria</taxon>
        <taxon>Ktedonobacterales</taxon>
        <taxon>Reticulibacteraceae</taxon>
        <taxon>Reticulibacter</taxon>
    </lineage>
</organism>
<dbReference type="Pfam" id="PF02687">
    <property type="entry name" value="FtsX"/>
    <property type="match status" value="1"/>
</dbReference>
<reference evidence="11" key="1">
    <citation type="submission" date="2020-10" db="EMBL/GenBank/DDBJ databases">
        <title>Taxonomic study of unclassified bacteria belonging to the class Ktedonobacteria.</title>
        <authorList>
            <person name="Yabe S."/>
            <person name="Wang C.M."/>
            <person name="Zheng Y."/>
            <person name="Sakai Y."/>
            <person name="Cavaletti L."/>
            <person name="Monciardini P."/>
            <person name="Donadio S."/>
        </authorList>
    </citation>
    <scope>NUCLEOTIDE SEQUENCE</scope>
    <source>
        <strain evidence="11">ID150040</strain>
    </source>
</reference>
<keyword evidence="3 8" id="KW-0812">Transmembrane</keyword>
<evidence type="ECO:0000256" key="6">
    <source>
        <dbReference type="ARBA" id="ARBA00038076"/>
    </source>
</evidence>
<dbReference type="PANTHER" id="PTHR30572">
    <property type="entry name" value="MEMBRANE COMPONENT OF TRANSPORTER-RELATED"/>
    <property type="match status" value="1"/>
</dbReference>
<proteinExistence type="inferred from homology"/>
<dbReference type="Pfam" id="PF12704">
    <property type="entry name" value="MacB_PCD"/>
    <property type="match status" value="1"/>
</dbReference>
<evidence type="ECO:0000256" key="4">
    <source>
        <dbReference type="ARBA" id="ARBA00022989"/>
    </source>
</evidence>
<evidence type="ECO:0000256" key="3">
    <source>
        <dbReference type="ARBA" id="ARBA00022692"/>
    </source>
</evidence>
<evidence type="ECO:0000313" key="12">
    <source>
        <dbReference type="Proteomes" id="UP000597444"/>
    </source>
</evidence>
<dbReference type="GO" id="GO:0022857">
    <property type="term" value="F:transmembrane transporter activity"/>
    <property type="evidence" value="ECO:0007669"/>
    <property type="project" value="TreeGrafter"/>
</dbReference>
<gene>
    <name evidence="11" type="ORF">KSF_057740</name>
</gene>
<evidence type="ECO:0000259" key="9">
    <source>
        <dbReference type="Pfam" id="PF02687"/>
    </source>
</evidence>
<dbReference type="InterPro" id="IPR025857">
    <property type="entry name" value="MacB_PCD"/>
</dbReference>
<dbReference type="RefSeq" id="WP_220206393.1">
    <property type="nucleotide sequence ID" value="NZ_BNJK01000001.1"/>
</dbReference>
<evidence type="ECO:0000256" key="5">
    <source>
        <dbReference type="ARBA" id="ARBA00023136"/>
    </source>
</evidence>
<sequence>MNHPVSSPSSVPAEPSQQELSLPSMLRSLRERESRPMSMTIASYTSAVEALWMNRLRSLLTTLGIFIGVAAVIAALTLTQSAGAYVTSVINGLGANTVFVQPGAIRERGAVQKNGAQTLTVQDAQSIAKLTHVTAVSPIVFTGAQVIYRGQNWRTQINGVSASFQMIQNWELNRGFWFSDADNTAAQPVAVLGDTVAQNLFGNSGIDPIGQKVTVRGQVFRVVGTLIAKGGFNQDDTIFIPFNTALTRLGFGGSRGIGQIQFEVDSSQHVDTVVQAVTANLEQSHHTRAGQPVDFQITTSAQLLQQSQQEIQILTILLVGVAAISLTVGGIGIMNIMLVSISQRTREIGIRMSVGARRSDIRNQFLMEALLLCLLGGGLGLLGGLLIGGGVTSSIGIQPVFTVMTFVLPFVVSAAIGIGFGLYPAVKAARLDPVVALQRGTT</sequence>
<keyword evidence="5 8" id="KW-0472">Membrane</keyword>
<keyword evidence="12" id="KW-1185">Reference proteome</keyword>
<keyword evidence="4 8" id="KW-1133">Transmembrane helix</keyword>
<keyword evidence="2" id="KW-1003">Cell membrane</keyword>
<feature type="domain" description="MacB-like periplasmic core" evidence="10">
    <location>
        <begin position="58"/>
        <end position="279"/>
    </location>
</feature>
<evidence type="ECO:0000256" key="2">
    <source>
        <dbReference type="ARBA" id="ARBA00022475"/>
    </source>
</evidence>
<feature type="transmembrane region" description="Helical" evidence="8">
    <location>
        <begin position="400"/>
        <end position="423"/>
    </location>
</feature>
<dbReference type="Proteomes" id="UP000597444">
    <property type="component" value="Unassembled WGS sequence"/>
</dbReference>
<dbReference type="GO" id="GO:0005886">
    <property type="term" value="C:plasma membrane"/>
    <property type="evidence" value="ECO:0007669"/>
    <property type="project" value="UniProtKB-SubCell"/>
</dbReference>
<evidence type="ECO:0000256" key="1">
    <source>
        <dbReference type="ARBA" id="ARBA00004651"/>
    </source>
</evidence>
<accession>A0A8J3IJM8</accession>
<comment type="caution">
    <text evidence="11">The sequence shown here is derived from an EMBL/GenBank/DDBJ whole genome shotgun (WGS) entry which is preliminary data.</text>
</comment>